<evidence type="ECO:0000313" key="3">
    <source>
        <dbReference type="Proteomes" id="UP000625711"/>
    </source>
</evidence>
<sequence>MQPSRNWGCPGRASPTRNSPLDVLERRAYELIYFKRMRTPNRSPGDDIAGTRRRYHPKLHPPEGVGEFSRPPSPNNPLICQNIRRKSANSSADLHSNNDVKCGRVNKLPRKG</sequence>
<proteinExistence type="predicted"/>
<organism evidence="2 3">
    <name type="scientific">Rhynchophorus ferrugineus</name>
    <name type="common">Red palm weevil</name>
    <name type="synonym">Curculio ferrugineus</name>
    <dbReference type="NCBI Taxonomy" id="354439"/>
    <lineage>
        <taxon>Eukaryota</taxon>
        <taxon>Metazoa</taxon>
        <taxon>Ecdysozoa</taxon>
        <taxon>Arthropoda</taxon>
        <taxon>Hexapoda</taxon>
        <taxon>Insecta</taxon>
        <taxon>Pterygota</taxon>
        <taxon>Neoptera</taxon>
        <taxon>Endopterygota</taxon>
        <taxon>Coleoptera</taxon>
        <taxon>Polyphaga</taxon>
        <taxon>Cucujiformia</taxon>
        <taxon>Curculionidae</taxon>
        <taxon>Dryophthorinae</taxon>
        <taxon>Rhynchophorus</taxon>
    </lineage>
</organism>
<protein>
    <submittedName>
        <fullName evidence="2">Uncharacterized protein</fullName>
    </submittedName>
</protein>
<dbReference type="AlphaFoldDB" id="A0A834M4T9"/>
<reference evidence="2" key="1">
    <citation type="submission" date="2020-08" db="EMBL/GenBank/DDBJ databases">
        <title>Genome sequencing and assembly of the red palm weevil Rhynchophorus ferrugineus.</title>
        <authorList>
            <person name="Dias G.B."/>
            <person name="Bergman C.M."/>
            <person name="Manee M."/>
        </authorList>
    </citation>
    <scope>NUCLEOTIDE SEQUENCE</scope>
    <source>
        <strain evidence="2">AA-2017</strain>
        <tissue evidence="2">Whole larva</tissue>
    </source>
</reference>
<name>A0A834M4T9_RHYFE</name>
<comment type="caution">
    <text evidence="2">The sequence shown here is derived from an EMBL/GenBank/DDBJ whole genome shotgun (WGS) entry which is preliminary data.</text>
</comment>
<keyword evidence="3" id="KW-1185">Reference proteome</keyword>
<accession>A0A834M4T9</accession>
<evidence type="ECO:0000313" key="2">
    <source>
        <dbReference type="EMBL" id="KAF7270418.1"/>
    </source>
</evidence>
<gene>
    <name evidence="2" type="ORF">GWI33_016613</name>
</gene>
<dbReference type="Proteomes" id="UP000625711">
    <property type="component" value="Unassembled WGS sequence"/>
</dbReference>
<evidence type="ECO:0000256" key="1">
    <source>
        <dbReference type="SAM" id="MobiDB-lite"/>
    </source>
</evidence>
<feature type="region of interest" description="Disordered" evidence="1">
    <location>
        <begin position="39"/>
        <end position="112"/>
    </location>
</feature>
<dbReference type="EMBL" id="JAACXV010014096">
    <property type="protein sequence ID" value="KAF7270418.1"/>
    <property type="molecule type" value="Genomic_DNA"/>
</dbReference>
<feature type="region of interest" description="Disordered" evidence="1">
    <location>
        <begin position="1"/>
        <end position="21"/>
    </location>
</feature>